<dbReference type="Proteomes" id="UP001597343">
    <property type="component" value="Unassembled WGS sequence"/>
</dbReference>
<evidence type="ECO:0000256" key="1">
    <source>
        <dbReference type="ARBA" id="ARBA00022485"/>
    </source>
</evidence>
<dbReference type="PANTHER" id="PTHR43498">
    <property type="entry name" value="FERREDOXIN:COB-COM HETERODISULFIDE REDUCTASE SUBUNIT A"/>
    <property type="match status" value="1"/>
</dbReference>
<evidence type="ECO:0000256" key="5">
    <source>
        <dbReference type="ARBA" id="ARBA00023014"/>
    </source>
</evidence>
<keyword evidence="7" id="KW-1185">Reference proteome</keyword>
<dbReference type="InterPro" id="IPR036188">
    <property type="entry name" value="FAD/NAD-bd_sf"/>
</dbReference>
<keyword evidence="5" id="KW-0411">Iron-sulfur</keyword>
<accession>A0ABW4ZWB1</accession>
<dbReference type="Pfam" id="PF12831">
    <property type="entry name" value="FAD_oxidored"/>
    <property type="match status" value="1"/>
</dbReference>
<reference evidence="7" key="1">
    <citation type="journal article" date="2019" name="Int. J. Syst. Evol. Microbiol.">
        <title>The Global Catalogue of Microorganisms (GCM) 10K type strain sequencing project: providing services to taxonomists for standard genome sequencing and annotation.</title>
        <authorList>
            <consortium name="The Broad Institute Genomics Platform"/>
            <consortium name="The Broad Institute Genome Sequencing Center for Infectious Disease"/>
            <person name="Wu L."/>
            <person name="Ma J."/>
        </authorList>
    </citation>
    <scope>NUCLEOTIDE SEQUENCE [LARGE SCALE GENOMIC DNA]</scope>
    <source>
        <strain evidence="7">CGMCC 1.13574</strain>
    </source>
</reference>
<dbReference type="EC" id="1.-.-.-" evidence="6"/>
<evidence type="ECO:0000256" key="3">
    <source>
        <dbReference type="ARBA" id="ARBA00023002"/>
    </source>
</evidence>
<keyword evidence="3 6" id="KW-0560">Oxidoreductase</keyword>
<dbReference type="GO" id="GO:0016491">
    <property type="term" value="F:oxidoreductase activity"/>
    <property type="evidence" value="ECO:0007669"/>
    <property type="project" value="UniProtKB-KW"/>
</dbReference>
<dbReference type="RefSeq" id="WP_386044681.1">
    <property type="nucleotide sequence ID" value="NZ_JBHUIO010000005.1"/>
</dbReference>
<proteinExistence type="predicted"/>
<dbReference type="PANTHER" id="PTHR43498:SF1">
    <property type="entry name" value="COB--COM HETERODISULFIDE REDUCTASE IRON-SULFUR SUBUNIT A"/>
    <property type="match status" value="1"/>
</dbReference>
<comment type="caution">
    <text evidence="6">The sequence shown here is derived from an EMBL/GenBank/DDBJ whole genome shotgun (WGS) entry which is preliminary data.</text>
</comment>
<evidence type="ECO:0000256" key="2">
    <source>
        <dbReference type="ARBA" id="ARBA00022723"/>
    </source>
</evidence>
<evidence type="ECO:0000256" key="4">
    <source>
        <dbReference type="ARBA" id="ARBA00023004"/>
    </source>
</evidence>
<organism evidence="6 7">
    <name type="scientific">Tumebacillus lipolyticus</name>
    <dbReference type="NCBI Taxonomy" id="1280370"/>
    <lineage>
        <taxon>Bacteria</taxon>
        <taxon>Bacillati</taxon>
        <taxon>Bacillota</taxon>
        <taxon>Bacilli</taxon>
        <taxon>Bacillales</taxon>
        <taxon>Alicyclobacillaceae</taxon>
        <taxon>Tumebacillus</taxon>
    </lineage>
</organism>
<dbReference type="Gene3D" id="3.50.50.60">
    <property type="entry name" value="FAD/NAD(P)-binding domain"/>
    <property type="match status" value="1"/>
</dbReference>
<sequence length="598" mass="66975">MIIGIAAWTQVDRQQDVDQLVVNQLNRSDYDVIVVGGDPEGVMAAVASARKGARTLLIESRDGLGATMTYGMLNYLDLSFLNDQNINAGLFKEWHDLVGGTSIFEPDRAKAAFLQLVKQEPNLTLALNTKVREPLFEAGSKRLIGLVAENDQGEHRLSAKRIIDCTQDADFAAMSGVPYFVGMEDIGIRTEMSVTLMIHLKDVDWNGVHRAVEQKKFGGGFINKNAAWGFWELKDAYQPREKGARLRGLNIALNEDGTIYINALQLMGVDGLDLKAKQEATEAGKRETGHILSFMQKEFPGFERAQIASFPEELYVRETRHIEAEYQLQVSDLWENKDQWDSIGFGGYPLDIQATAFHRDDAVLGAPRLYAIPFRSLVPLAVDNLLVASRASGYSSLAASSARVIPTGMTAGQAAGVAAVLSIEDEISFREMSRDRERMFELQEELRKQGAALYAFQMKYPYQGEWFYPAVKSLLSFGLIAGGYENNLHAEETMNETDALRLFERSVRILEPGRKQEVEANLEPLKKSVRQRSITRDKLLEIALATQGERTSGRSLQTAKDKGLIDPIFAEKVRNNRELNRAEIYHFLAHLYRDQLSK</sequence>
<protein>
    <submittedName>
        <fullName evidence="6">FAD-dependent oxidoreductase</fullName>
        <ecNumber evidence="6">1.-.-.-</ecNumber>
    </submittedName>
</protein>
<name>A0ABW4ZWB1_9BACL</name>
<evidence type="ECO:0000313" key="6">
    <source>
        <dbReference type="EMBL" id="MFD2169490.1"/>
    </source>
</evidence>
<keyword evidence="1" id="KW-0004">4Fe-4S</keyword>
<evidence type="ECO:0000313" key="7">
    <source>
        <dbReference type="Proteomes" id="UP001597343"/>
    </source>
</evidence>
<dbReference type="SUPFAM" id="SSF51905">
    <property type="entry name" value="FAD/NAD(P)-binding domain"/>
    <property type="match status" value="1"/>
</dbReference>
<dbReference type="InterPro" id="IPR039650">
    <property type="entry name" value="HdrA-like"/>
</dbReference>
<gene>
    <name evidence="6" type="ORF">ACFSOY_05730</name>
</gene>
<keyword evidence="2" id="KW-0479">Metal-binding</keyword>
<keyword evidence="4" id="KW-0408">Iron</keyword>
<dbReference type="EMBL" id="JBHUIO010000005">
    <property type="protein sequence ID" value="MFD2169490.1"/>
    <property type="molecule type" value="Genomic_DNA"/>
</dbReference>